<dbReference type="RefSeq" id="WP_106521334.1">
    <property type="nucleotide sequence ID" value="NZ_PYGD01000001.1"/>
</dbReference>
<dbReference type="Pfam" id="PF07715">
    <property type="entry name" value="Plug"/>
    <property type="match status" value="1"/>
</dbReference>
<dbReference type="EMBL" id="PYGD01000001">
    <property type="protein sequence ID" value="PSK94643.1"/>
    <property type="molecule type" value="Genomic_DNA"/>
</dbReference>
<dbReference type="Pfam" id="PF13715">
    <property type="entry name" value="CarbopepD_reg_2"/>
    <property type="match status" value="1"/>
</dbReference>
<evidence type="ECO:0000256" key="2">
    <source>
        <dbReference type="ARBA" id="ARBA00022448"/>
    </source>
</evidence>
<dbReference type="InterPro" id="IPR023997">
    <property type="entry name" value="TonB-dep_OMP_SusC/RagA_CS"/>
</dbReference>
<dbReference type="InterPro" id="IPR008969">
    <property type="entry name" value="CarboxyPept-like_regulatory"/>
</dbReference>
<dbReference type="InterPro" id="IPR036942">
    <property type="entry name" value="Beta-barrel_TonB_sf"/>
</dbReference>
<feature type="domain" description="TonB-dependent receptor plug" evidence="10">
    <location>
        <begin position="193"/>
        <end position="318"/>
    </location>
</feature>
<dbReference type="Proteomes" id="UP000240572">
    <property type="component" value="Unassembled WGS sequence"/>
</dbReference>
<protein>
    <submittedName>
        <fullName evidence="11">TonB-linked SusC/RagA family outer membrane protein</fullName>
    </submittedName>
</protein>
<evidence type="ECO:0000256" key="8">
    <source>
        <dbReference type="SAM" id="MobiDB-lite"/>
    </source>
</evidence>
<keyword evidence="5 7" id="KW-0472">Membrane</keyword>
<evidence type="ECO:0000256" key="9">
    <source>
        <dbReference type="SAM" id="SignalP"/>
    </source>
</evidence>
<dbReference type="Gene3D" id="2.170.130.10">
    <property type="entry name" value="TonB-dependent receptor, plug domain"/>
    <property type="match status" value="1"/>
</dbReference>
<dbReference type="InterPro" id="IPR023996">
    <property type="entry name" value="TonB-dep_OMP_SusC/RagA"/>
</dbReference>
<keyword evidence="9" id="KW-0732">Signal</keyword>
<keyword evidence="2 7" id="KW-0813">Transport</keyword>
<evidence type="ECO:0000256" key="3">
    <source>
        <dbReference type="ARBA" id="ARBA00022452"/>
    </source>
</evidence>
<dbReference type="PROSITE" id="PS52016">
    <property type="entry name" value="TONB_DEPENDENT_REC_3"/>
    <property type="match status" value="1"/>
</dbReference>
<dbReference type="GO" id="GO:0009279">
    <property type="term" value="C:cell outer membrane"/>
    <property type="evidence" value="ECO:0007669"/>
    <property type="project" value="UniProtKB-SubCell"/>
</dbReference>
<dbReference type="Gene3D" id="2.40.170.20">
    <property type="entry name" value="TonB-dependent receptor, beta-barrel domain"/>
    <property type="match status" value="1"/>
</dbReference>
<dbReference type="InterPro" id="IPR039426">
    <property type="entry name" value="TonB-dep_rcpt-like"/>
</dbReference>
<dbReference type="AlphaFoldDB" id="A0A2P8DBN2"/>
<dbReference type="SUPFAM" id="SSF56935">
    <property type="entry name" value="Porins"/>
    <property type="match status" value="1"/>
</dbReference>
<gene>
    <name evidence="11" type="ORF">B0I18_101803</name>
</gene>
<accession>A0A2P8DBN2</accession>
<dbReference type="InterPro" id="IPR012910">
    <property type="entry name" value="Plug_dom"/>
</dbReference>
<dbReference type="InterPro" id="IPR037066">
    <property type="entry name" value="Plug_dom_sf"/>
</dbReference>
<dbReference type="OrthoDB" id="9768177at2"/>
<feature type="region of interest" description="Disordered" evidence="8">
    <location>
        <begin position="26"/>
        <end position="56"/>
    </location>
</feature>
<evidence type="ECO:0000256" key="5">
    <source>
        <dbReference type="ARBA" id="ARBA00023136"/>
    </source>
</evidence>
<name>A0A2P8DBN2_9BACT</name>
<reference evidence="11 12" key="1">
    <citation type="submission" date="2018-03" db="EMBL/GenBank/DDBJ databases">
        <title>Genomic Encyclopedia of Type Strains, Phase III (KMG-III): the genomes of soil and plant-associated and newly described type strains.</title>
        <authorList>
            <person name="Whitman W."/>
        </authorList>
    </citation>
    <scope>NUCLEOTIDE SEQUENCE [LARGE SCALE GENOMIC DNA]</scope>
    <source>
        <strain evidence="11 12">CGMCC 1.12700</strain>
    </source>
</reference>
<evidence type="ECO:0000256" key="6">
    <source>
        <dbReference type="ARBA" id="ARBA00023237"/>
    </source>
</evidence>
<dbReference type="NCBIfam" id="TIGR04057">
    <property type="entry name" value="SusC_RagA_signa"/>
    <property type="match status" value="1"/>
</dbReference>
<sequence length="1155" mass="125759">MQRIALFLFLSFFTVHTLQAQDTLKTAPAADTTESITPPDAPPPIELSQVGDSTKTATDTSAIQVAADSTKPAADSVVVVDTAGKVEVTTQSDTKQDQLTGIVFEKDGVTPVPGATVQWVKNPINTLTDADGNFAIERRKEGGLLTISSVGYSTQRIHVQPGQNGLKVTLGLSATTKIDEVVVTALGAQRNTRSLGYSVQQLEGRTIQEAKEVNYINALQGKLAGVQINNASGSMGGSAKVTIRGVKSITGDNNALFIVDGVPMANMNLNNSTQGTGGGGYDYGNPAQLINPNDVDNISVLKGAAATALYGSRGQNGVIYITTKSGKGSGPLTVNYDLNLQISKVSLLPKYQNKYGGGSDGTFSKLYYNDNPGAFGPNGGTYNDNDGKGSYDLLPQYSADESWGPALDGRNVRHYWSWDQNKGNPFFGQSAPWSPNPNNVRDFFQTGVTMSNNVSVSSGNDKGSIRFSLGQTKQNFIYPGSHLDRVFMGLNTNYQFTDRLSFSGSFNYILDKAKGRAGTGFFGTNPMLQFTMYGQRQLDNNRLKDYKYADGTEQSWNRTSWDNPVPVSAQNPYWNQYENYNTDRNDRYYGNAGFSYKITDWLTADARVFSDFLTHIDEVRSAKGLFVGGYTRRDLTYNENNYQATLNVNKSFAHDKLNLEAIAGGNILNIRSSTTTGNANGGLMSPGVYVLQNSVLPATILNAYGNKQVNSLFATATLGYDKLIYLTLTGRNDWASSLKQTGNFSYFYPSAATSFIFSELIPKNKWLTFGKARLSYAMVGNDAAAYSVSRNFDFVAPFGSYPLQTTPDLLFNSKLKPELSREFEGGLDLRFLNDRIGVGITYYNRNTTNQIWSIQLPPESGYSSKIVNGGNVQNKGIELSINATPVIAGAFTWETSLNFSKNKNKVIDLNSNDESISGTEMVIVGTERRTQRVSMVAMKGMPLGTIIGTDYKYDNNGNRIVMPNGQYDVTTKSVVIGDANPDFIGGFSNTFSYKGIYLSALVDFQKGGNFFSYTNLYGNKSGLLEETAADGIRENGVVNPGVQADGTPNTVVISAKDHFNFDGGNRISKANLYDASFIYLREVRLGWNLPDAWLRKTKMQSARLSLVGRNLWLIHSNAPNVDPSNIGNSIGNSMGFEGGGLPPVRSYGINLNINF</sequence>
<dbReference type="NCBIfam" id="TIGR04056">
    <property type="entry name" value="OMP_RagA_SusC"/>
    <property type="match status" value="1"/>
</dbReference>
<comment type="similarity">
    <text evidence="7">Belongs to the TonB-dependent receptor family.</text>
</comment>
<keyword evidence="6 7" id="KW-0998">Cell outer membrane</keyword>
<evidence type="ECO:0000259" key="10">
    <source>
        <dbReference type="Pfam" id="PF07715"/>
    </source>
</evidence>
<feature type="signal peptide" evidence="9">
    <location>
        <begin position="1"/>
        <end position="20"/>
    </location>
</feature>
<evidence type="ECO:0000313" key="12">
    <source>
        <dbReference type="Proteomes" id="UP000240572"/>
    </source>
</evidence>
<organism evidence="11 12">
    <name type="scientific">Taibaiella chishuiensis</name>
    <dbReference type="NCBI Taxonomy" id="1434707"/>
    <lineage>
        <taxon>Bacteria</taxon>
        <taxon>Pseudomonadati</taxon>
        <taxon>Bacteroidota</taxon>
        <taxon>Chitinophagia</taxon>
        <taxon>Chitinophagales</taxon>
        <taxon>Chitinophagaceae</taxon>
        <taxon>Taibaiella</taxon>
    </lineage>
</organism>
<keyword evidence="4 7" id="KW-0812">Transmembrane</keyword>
<evidence type="ECO:0000256" key="4">
    <source>
        <dbReference type="ARBA" id="ARBA00022692"/>
    </source>
</evidence>
<dbReference type="SUPFAM" id="SSF49464">
    <property type="entry name" value="Carboxypeptidase regulatory domain-like"/>
    <property type="match status" value="1"/>
</dbReference>
<proteinExistence type="inferred from homology"/>
<evidence type="ECO:0000256" key="1">
    <source>
        <dbReference type="ARBA" id="ARBA00004571"/>
    </source>
</evidence>
<comment type="subcellular location">
    <subcellularLocation>
        <location evidence="1 7">Cell outer membrane</location>
        <topology evidence="1 7">Multi-pass membrane protein</topology>
    </subcellularLocation>
</comment>
<feature type="chain" id="PRO_5015146882" evidence="9">
    <location>
        <begin position="21"/>
        <end position="1155"/>
    </location>
</feature>
<evidence type="ECO:0000313" key="11">
    <source>
        <dbReference type="EMBL" id="PSK94643.1"/>
    </source>
</evidence>
<comment type="caution">
    <text evidence="11">The sequence shown here is derived from an EMBL/GenBank/DDBJ whole genome shotgun (WGS) entry which is preliminary data.</text>
</comment>
<keyword evidence="12" id="KW-1185">Reference proteome</keyword>
<dbReference type="Gene3D" id="2.60.40.1120">
    <property type="entry name" value="Carboxypeptidase-like, regulatory domain"/>
    <property type="match status" value="1"/>
</dbReference>
<keyword evidence="3 7" id="KW-1134">Transmembrane beta strand</keyword>
<evidence type="ECO:0000256" key="7">
    <source>
        <dbReference type="PROSITE-ProRule" id="PRU01360"/>
    </source>
</evidence>